<accession>A0ABU9BNG5</accession>
<evidence type="ECO:0000313" key="5">
    <source>
        <dbReference type="Proteomes" id="UP001371218"/>
    </source>
</evidence>
<evidence type="ECO:0000259" key="3">
    <source>
        <dbReference type="Pfam" id="PF01882"/>
    </source>
</evidence>
<reference evidence="4 5" key="1">
    <citation type="submission" date="2024-04" db="EMBL/GenBank/DDBJ databases">
        <title>Novel species of the genus Ideonella isolated from streams.</title>
        <authorList>
            <person name="Lu H."/>
        </authorList>
    </citation>
    <scope>NUCLEOTIDE SEQUENCE [LARGE SCALE GENOMIC DNA]</scope>
    <source>
        <strain evidence="4 5">DXS29W</strain>
    </source>
</reference>
<dbReference type="PANTHER" id="PTHR33608">
    <property type="entry name" value="BLL2464 PROTEIN"/>
    <property type="match status" value="1"/>
</dbReference>
<evidence type="ECO:0000256" key="2">
    <source>
        <dbReference type="SAM" id="Phobius"/>
    </source>
</evidence>
<keyword evidence="2" id="KW-0472">Membrane</keyword>
<dbReference type="EMBL" id="JBBUTG010000005">
    <property type="protein sequence ID" value="MEK8031401.1"/>
    <property type="molecule type" value="Genomic_DNA"/>
</dbReference>
<dbReference type="Pfam" id="PF01882">
    <property type="entry name" value="DUF58"/>
    <property type="match status" value="1"/>
</dbReference>
<dbReference type="RefSeq" id="WP_341425779.1">
    <property type="nucleotide sequence ID" value="NZ_JBBUTG010000005.1"/>
</dbReference>
<dbReference type="SUPFAM" id="SSF53300">
    <property type="entry name" value="vWA-like"/>
    <property type="match status" value="1"/>
</dbReference>
<evidence type="ECO:0000313" key="4">
    <source>
        <dbReference type="EMBL" id="MEK8031401.1"/>
    </source>
</evidence>
<dbReference type="Proteomes" id="UP001371218">
    <property type="component" value="Unassembled WGS sequence"/>
</dbReference>
<comment type="caution">
    <text evidence="4">The sequence shown here is derived from an EMBL/GenBank/DDBJ whole genome shotgun (WGS) entry which is preliminary data.</text>
</comment>
<feature type="transmembrane region" description="Helical" evidence="2">
    <location>
        <begin position="21"/>
        <end position="40"/>
    </location>
</feature>
<protein>
    <submittedName>
        <fullName evidence="4">DUF58 domain-containing protein</fullName>
    </submittedName>
</protein>
<feature type="transmembrane region" description="Helical" evidence="2">
    <location>
        <begin position="46"/>
        <end position="69"/>
    </location>
</feature>
<dbReference type="InterPro" id="IPR036465">
    <property type="entry name" value="vWFA_dom_sf"/>
</dbReference>
<gene>
    <name evidence="4" type="ORF">AACH06_11280</name>
</gene>
<feature type="domain" description="DUF58" evidence="3">
    <location>
        <begin position="218"/>
        <end position="441"/>
    </location>
</feature>
<dbReference type="PANTHER" id="PTHR33608:SF3">
    <property type="entry name" value="SLR2013 PROTEIN"/>
    <property type="match status" value="1"/>
</dbReference>
<organism evidence="4 5">
    <name type="scientific">Ideonella lacteola</name>
    <dbReference type="NCBI Taxonomy" id="2984193"/>
    <lineage>
        <taxon>Bacteria</taxon>
        <taxon>Pseudomonadati</taxon>
        <taxon>Pseudomonadota</taxon>
        <taxon>Betaproteobacteria</taxon>
        <taxon>Burkholderiales</taxon>
        <taxon>Sphaerotilaceae</taxon>
        <taxon>Ideonella</taxon>
    </lineage>
</organism>
<keyword evidence="2" id="KW-1133">Transmembrane helix</keyword>
<name>A0ABU9BNG5_9BURK</name>
<proteinExistence type="predicted"/>
<sequence>MKPPAIPQRRASPVPTGRLSLMALGLGLLSLPAWLLGMAPEQVARAWAGLTAVAAGLAAYDLVRSMLALRRHPIRLRRRLPQVLSVGVAHRVELQIDNPGPRSWTGLLFDGLDPSFDSAQLPLPIQLPASGGAQAHYELLPRARGATILSPARLRLRSPWRLWELQCQVGDLQALRVFPNFAAVAGYAWLAGQHRLSEIGIKTSASRGAGTDFHSMADYRDGDPVRHIDWRASQRRGHPVVRRYQDERDQRVICLLDCGRRMRADEGDAGAQGNHSGAQSGAHPGSHFDHALNALILLAYVALKGGDEVGVRTFGHPPGQGRQLAPRKGQATLDGLLSALHDLQPGIEHSDYLDAARELMRQEKRRSLVIIATNCRDDDLPELLPALRLLRTRHLVLLASLRERALDAMIDMPLTSGMRAAEVAAAHSFRQARQDAMRRLASQHALLVDVEPQHLAAALVERYQAIKASHQL</sequence>
<keyword evidence="5" id="KW-1185">Reference proteome</keyword>
<dbReference type="InterPro" id="IPR002881">
    <property type="entry name" value="DUF58"/>
</dbReference>
<keyword evidence="2" id="KW-0812">Transmembrane</keyword>
<evidence type="ECO:0000256" key="1">
    <source>
        <dbReference type="SAM" id="MobiDB-lite"/>
    </source>
</evidence>
<feature type="region of interest" description="Disordered" evidence="1">
    <location>
        <begin position="266"/>
        <end position="285"/>
    </location>
</feature>